<dbReference type="RefSeq" id="WP_063244465.1">
    <property type="nucleotide sequence ID" value="NZ_LUKF01000017.1"/>
</dbReference>
<proteinExistence type="inferred from homology"/>
<evidence type="ECO:0000256" key="2">
    <source>
        <dbReference type="ARBA" id="ARBA00022448"/>
    </source>
</evidence>
<gene>
    <name evidence="6" type="ORF">AZI85_09010</name>
</gene>
<dbReference type="InterPro" id="IPR030678">
    <property type="entry name" value="Peptide/Ni-bd"/>
</dbReference>
<comment type="caution">
    <text evidence="6">The sequence shown here is derived from an EMBL/GenBank/DDBJ whole genome shotgun (WGS) entry which is preliminary data.</text>
</comment>
<feature type="signal peptide" evidence="4">
    <location>
        <begin position="1"/>
        <end position="23"/>
    </location>
</feature>
<dbReference type="GO" id="GO:0043190">
    <property type="term" value="C:ATP-binding cassette (ABC) transporter complex"/>
    <property type="evidence" value="ECO:0007669"/>
    <property type="project" value="InterPro"/>
</dbReference>
<dbReference type="Pfam" id="PF00496">
    <property type="entry name" value="SBP_bac_5"/>
    <property type="match status" value="1"/>
</dbReference>
<dbReference type="Gene3D" id="3.40.190.10">
    <property type="entry name" value="Periplasmic binding protein-like II"/>
    <property type="match status" value="1"/>
</dbReference>
<evidence type="ECO:0000256" key="3">
    <source>
        <dbReference type="ARBA" id="ARBA00022729"/>
    </source>
</evidence>
<evidence type="ECO:0000313" key="6">
    <source>
        <dbReference type="EMBL" id="KYG61087.1"/>
    </source>
</evidence>
<reference evidence="6 7" key="1">
    <citation type="submission" date="2016-03" db="EMBL/GenBank/DDBJ databases">
        <authorList>
            <person name="Ploux O."/>
        </authorList>
    </citation>
    <scope>NUCLEOTIDE SEQUENCE [LARGE SCALE GENOMIC DNA]</scope>
    <source>
        <strain evidence="6 7">BER2</strain>
    </source>
</reference>
<comment type="similarity">
    <text evidence="1">Belongs to the bacterial solute-binding protein 5 family.</text>
</comment>
<dbReference type="PANTHER" id="PTHR30290">
    <property type="entry name" value="PERIPLASMIC BINDING COMPONENT OF ABC TRANSPORTER"/>
    <property type="match status" value="1"/>
</dbReference>
<dbReference type="PIRSF" id="PIRSF002741">
    <property type="entry name" value="MppA"/>
    <property type="match status" value="1"/>
</dbReference>
<evidence type="ECO:0000313" key="7">
    <source>
        <dbReference type="Proteomes" id="UP000075391"/>
    </source>
</evidence>
<dbReference type="Gene3D" id="3.10.105.10">
    <property type="entry name" value="Dipeptide-binding Protein, Domain 3"/>
    <property type="match status" value="1"/>
</dbReference>
<name>A0A150WDU9_BDEBC</name>
<feature type="chain" id="PRO_5007572667" evidence="4">
    <location>
        <begin position="24"/>
        <end position="563"/>
    </location>
</feature>
<accession>A0A150WDU9</accession>
<dbReference type="InterPro" id="IPR000914">
    <property type="entry name" value="SBP_5_dom"/>
</dbReference>
<evidence type="ECO:0000256" key="4">
    <source>
        <dbReference type="SAM" id="SignalP"/>
    </source>
</evidence>
<evidence type="ECO:0000259" key="5">
    <source>
        <dbReference type="Pfam" id="PF00496"/>
    </source>
</evidence>
<dbReference type="AlphaFoldDB" id="A0A150WDU9"/>
<keyword evidence="3 4" id="KW-0732">Signal</keyword>
<dbReference type="GO" id="GO:0030288">
    <property type="term" value="C:outer membrane-bounded periplasmic space"/>
    <property type="evidence" value="ECO:0007669"/>
    <property type="project" value="UniProtKB-ARBA"/>
</dbReference>
<dbReference type="SUPFAM" id="SSF53850">
    <property type="entry name" value="Periplasmic binding protein-like II"/>
    <property type="match status" value="1"/>
</dbReference>
<sequence>MLNKLAKGLMLVAGVGFTSQALAAPSNNELKIGISQEFETMNPLIMTMSASAYMYRLVGRSLVNLTPEGKWVAQLAKEIPSLDKGTAKIVDDGGKKKVVATWEILESAKWGDGKPVICQDFITAHTIATSNNVSVGEKENWTQVEKIDIDPKNPKKCTFKYDKAKWDFYQLAQFFPVPTHIEKPVFDKYGKQKEGYEKNSNYVRNATNPGLYNGPYVISEVKLGSHVAFAPNPHFYGKQPQIKKIIVKLIPNTGTMEANLRSGTIDMISTLGLDFDQALAFEKKAKTENLPYDVHFVPSVTYEHIDLKLDNPILKDVRVRKALLYSINRDDLVKALFEGKQQVAIHNLSPKDPWFTADPKVVTVYRYSKREAGKLLDEAGWKMGADGYRAKDGKRLSLVFQTTAGNKTRELVQVYLQNQWKQAGIEVLVKNEPARVFFAETMTKRKFDGLALFAWVSSPENSPRSTVSSKAIPNNSNGWSGQNFHGWANPAVDKNLDALDVEFNPQKRVTLVHDILKAYTMDVPVLPLYYRSDISVTPKNLKNYKMSGHQFYETNNVEDWSLN</sequence>
<dbReference type="Proteomes" id="UP000075391">
    <property type="component" value="Unassembled WGS sequence"/>
</dbReference>
<dbReference type="GO" id="GO:1904680">
    <property type="term" value="F:peptide transmembrane transporter activity"/>
    <property type="evidence" value="ECO:0007669"/>
    <property type="project" value="TreeGrafter"/>
</dbReference>
<evidence type="ECO:0000256" key="1">
    <source>
        <dbReference type="ARBA" id="ARBA00005695"/>
    </source>
</evidence>
<dbReference type="CDD" id="cd08513">
    <property type="entry name" value="PBP2_thermophilic_Hb8_like"/>
    <property type="match status" value="1"/>
</dbReference>
<dbReference type="GO" id="GO:0015833">
    <property type="term" value="P:peptide transport"/>
    <property type="evidence" value="ECO:0007669"/>
    <property type="project" value="TreeGrafter"/>
</dbReference>
<feature type="domain" description="Solute-binding protein family 5" evidence="5">
    <location>
        <begin position="101"/>
        <end position="463"/>
    </location>
</feature>
<dbReference type="OrthoDB" id="5287496at2"/>
<dbReference type="PANTHER" id="PTHR30290:SF9">
    <property type="entry name" value="OLIGOPEPTIDE-BINDING PROTEIN APPA"/>
    <property type="match status" value="1"/>
</dbReference>
<dbReference type="InterPro" id="IPR039424">
    <property type="entry name" value="SBP_5"/>
</dbReference>
<keyword evidence="2" id="KW-0813">Transport</keyword>
<protein>
    <submittedName>
        <fullName evidence="6">ABC transporter substrate-binding protein</fullName>
    </submittedName>
</protein>
<organism evidence="6 7">
    <name type="scientific">Bdellovibrio bacteriovorus</name>
    <dbReference type="NCBI Taxonomy" id="959"/>
    <lineage>
        <taxon>Bacteria</taxon>
        <taxon>Pseudomonadati</taxon>
        <taxon>Bdellovibrionota</taxon>
        <taxon>Bdellovibrionia</taxon>
        <taxon>Bdellovibrionales</taxon>
        <taxon>Pseudobdellovibrionaceae</taxon>
        <taxon>Bdellovibrio</taxon>
    </lineage>
</organism>
<dbReference type="EMBL" id="LUKF01000017">
    <property type="protein sequence ID" value="KYG61087.1"/>
    <property type="molecule type" value="Genomic_DNA"/>
</dbReference>